<keyword evidence="1" id="KW-0812">Transmembrane</keyword>
<keyword evidence="1" id="KW-0472">Membrane</keyword>
<gene>
    <name evidence="2" type="ORF">JWYL7_0989</name>
    <name evidence="3" type="ORF">SAMN05661008_00864</name>
</gene>
<dbReference type="STRING" id="1121328.JWYL7_0989"/>
<comment type="caution">
    <text evidence="2">The sequence shown here is derived from an EMBL/GenBank/DDBJ whole genome shotgun (WGS) entry which is preliminary data.</text>
</comment>
<feature type="transmembrane region" description="Helical" evidence="1">
    <location>
        <begin position="128"/>
        <end position="149"/>
    </location>
</feature>
<reference evidence="2 4" key="1">
    <citation type="submission" date="2016-02" db="EMBL/GenBank/DDBJ databases">
        <title>Draft genome sequence for Clostridium paradoxum JW-YL-7.</title>
        <authorList>
            <person name="Utturkar S.M."/>
            <person name="Lancaster A."/>
            <person name="Poole F.L."/>
            <person name="Adams M.W."/>
            <person name="Brown S.D."/>
        </authorList>
    </citation>
    <scope>NUCLEOTIDE SEQUENCE [LARGE SCALE GENOMIC DNA]</scope>
    <source>
        <strain evidence="2 4">JW-YL-7</strain>
    </source>
</reference>
<dbReference type="EMBL" id="FRBG01000005">
    <property type="protein sequence ID" value="SHK77591.1"/>
    <property type="molecule type" value="Genomic_DNA"/>
</dbReference>
<keyword evidence="1" id="KW-1133">Transmembrane helix</keyword>
<dbReference type="AlphaFoldDB" id="A0A150FQM3"/>
<reference evidence="3 5" key="2">
    <citation type="submission" date="2016-11" db="EMBL/GenBank/DDBJ databases">
        <authorList>
            <person name="Varghese N."/>
            <person name="Submissions S."/>
        </authorList>
    </citation>
    <scope>NUCLEOTIDE SEQUENCE [LARGE SCALE GENOMIC DNA]</scope>
    <source>
        <strain evidence="3 5">DSM 7308</strain>
    </source>
</reference>
<evidence type="ECO:0000313" key="4">
    <source>
        <dbReference type="Proteomes" id="UP000092605"/>
    </source>
</evidence>
<evidence type="ECO:0000313" key="3">
    <source>
        <dbReference type="EMBL" id="SHK77591.1"/>
    </source>
</evidence>
<evidence type="ECO:0000313" key="2">
    <source>
        <dbReference type="EMBL" id="KXZ39914.1"/>
    </source>
</evidence>
<keyword evidence="5" id="KW-1185">Reference proteome</keyword>
<dbReference type="Proteomes" id="UP000092605">
    <property type="component" value="Unassembled WGS sequence"/>
</dbReference>
<sequence>MNNYIILILALSILVFIFINSKIKMSIKILKNGENDEVVINITALFGLLRYKKEIPFIDLDASKEGISLKTSKVTSFEGKSISTKKERLNITTLIENQTKYKEIFSYFIKKIQVTQLISQIHIGSSNVFVTTIAFNFIHFIYALLYTNIDAKYLLLRVHPSFDKDEFKVYFKTAFNIKIKNFLYLIKYYKIFSDNRKVGVENEQY</sequence>
<feature type="transmembrane region" description="Helical" evidence="1">
    <location>
        <begin position="6"/>
        <end position="23"/>
    </location>
</feature>
<evidence type="ECO:0008006" key="6">
    <source>
        <dbReference type="Google" id="ProtNLM"/>
    </source>
</evidence>
<proteinExistence type="predicted"/>
<evidence type="ECO:0000256" key="1">
    <source>
        <dbReference type="SAM" id="Phobius"/>
    </source>
</evidence>
<name>A0A150FQM3_CLOPD</name>
<dbReference type="EMBL" id="LSFY01000001">
    <property type="protein sequence ID" value="KXZ39914.1"/>
    <property type="molecule type" value="Genomic_DNA"/>
</dbReference>
<dbReference type="Proteomes" id="UP000323392">
    <property type="component" value="Unassembled WGS sequence"/>
</dbReference>
<accession>A0A150FQM3</accession>
<dbReference type="PATRIC" id="fig|1121328.3.peg.996"/>
<protein>
    <recommendedName>
        <fullName evidence="6">DUF2953 domain-containing protein</fullName>
    </recommendedName>
</protein>
<evidence type="ECO:0000313" key="5">
    <source>
        <dbReference type="Proteomes" id="UP000323392"/>
    </source>
</evidence>
<organism evidence="2 4">
    <name type="scientific">Alkalithermobacter thermoalcaliphilus JW-YL-7 = DSM 7308</name>
    <dbReference type="NCBI Taxonomy" id="1121328"/>
    <lineage>
        <taxon>Bacteria</taxon>
        <taxon>Bacillati</taxon>
        <taxon>Bacillota</taxon>
        <taxon>Clostridia</taxon>
        <taxon>Peptostreptococcales</taxon>
        <taxon>Tepidibacteraceae</taxon>
        <taxon>Alkalithermobacter</taxon>
    </lineage>
</organism>
<dbReference type="RefSeq" id="WP_066069891.1">
    <property type="nucleotide sequence ID" value="NZ_LSFY01000001.1"/>
</dbReference>